<dbReference type="Pfam" id="PF00589">
    <property type="entry name" value="Phage_integrase"/>
    <property type="match status" value="1"/>
</dbReference>
<keyword evidence="1" id="KW-0233">DNA recombination</keyword>
<dbReference type="InterPro" id="IPR011010">
    <property type="entry name" value="DNA_brk_join_enz"/>
</dbReference>
<protein>
    <recommendedName>
        <fullName evidence="2">Tyr recombinase domain-containing protein</fullName>
    </recommendedName>
</protein>
<dbReference type="GO" id="GO:0015074">
    <property type="term" value="P:DNA integration"/>
    <property type="evidence" value="ECO:0007669"/>
    <property type="project" value="InterPro"/>
</dbReference>
<comment type="caution">
    <text evidence="3">The sequence shown here is derived from an EMBL/GenBank/DDBJ whole genome shotgun (WGS) entry which is preliminary data.</text>
</comment>
<dbReference type="CDD" id="cd01189">
    <property type="entry name" value="INT_ICEBs1_C_like"/>
    <property type="match status" value="1"/>
</dbReference>
<feature type="domain" description="Tyr recombinase" evidence="2">
    <location>
        <begin position="167"/>
        <end position="337"/>
    </location>
</feature>
<evidence type="ECO:0000259" key="2">
    <source>
        <dbReference type="PROSITE" id="PS51898"/>
    </source>
</evidence>
<evidence type="ECO:0000313" key="3">
    <source>
        <dbReference type="EMBL" id="PMC52345.1"/>
    </source>
</evidence>
<name>A0A2N6SEH4_9BACL</name>
<evidence type="ECO:0000256" key="1">
    <source>
        <dbReference type="ARBA" id="ARBA00023172"/>
    </source>
</evidence>
<dbReference type="InterPro" id="IPR050090">
    <property type="entry name" value="Tyrosine_recombinase_XerCD"/>
</dbReference>
<organism evidence="3 4">
    <name type="scientific">Gemella sanguinis</name>
    <dbReference type="NCBI Taxonomy" id="84135"/>
    <lineage>
        <taxon>Bacteria</taxon>
        <taxon>Bacillati</taxon>
        <taxon>Bacillota</taxon>
        <taxon>Bacilli</taxon>
        <taxon>Bacillales</taxon>
        <taxon>Gemellaceae</taxon>
        <taxon>Gemella</taxon>
    </lineage>
</organism>
<dbReference type="Gene3D" id="1.10.443.10">
    <property type="entry name" value="Intergrase catalytic core"/>
    <property type="match status" value="1"/>
</dbReference>
<dbReference type="Proteomes" id="UP000235670">
    <property type="component" value="Unassembled WGS sequence"/>
</dbReference>
<reference evidence="3 4" key="1">
    <citation type="submission" date="2017-09" db="EMBL/GenBank/DDBJ databases">
        <title>Bacterial strain isolated from the female urinary microbiota.</title>
        <authorList>
            <person name="Thomas-White K."/>
            <person name="Kumar N."/>
            <person name="Forster S."/>
            <person name="Putonti C."/>
            <person name="Lawley T."/>
            <person name="Wolfe A.J."/>
        </authorList>
    </citation>
    <scope>NUCLEOTIDE SEQUENCE [LARGE SCALE GENOMIC DNA]</scope>
    <source>
        <strain evidence="3 4">UMB0186</strain>
    </source>
</reference>
<gene>
    <name evidence="3" type="ORF">CJ218_05780</name>
</gene>
<dbReference type="InterPro" id="IPR013762">
    <property type="entry name" value="Integrase-like_cat_sf"/>
</dbReference>
<sequence>MCIFMYKEVTHNGKYRYIQSYKDLDGKTRRVSIVKNNKTRATEKEAYDELQGKIEKLLNPKIVNKPLGFYKEKFLEFKKATLTHHSYSIYKSYLQKLDDNEKLENITKIKYEKMLIEFRGQYSPEAIKFMVRLFNNLFKFIKKYYVKSFDINLEFKLTKEEKAEKLQKIKYLEKDEIPDILAKIKNSTVRNIAIVQLHTGLRIGEVLALTPKDVDFDNKTISVNKTKLRNGQISAPKTLSSIRTIEVSDYVLSIIYDFISSDEFIFQIHYNTILNHLSIQNITSHMFRHTHVALLIEAGIPIKVISERLGHSDTSITLSIYTHVTANMKIDLQNKLEKAFPIFSL</sequence>
<dbReference type="GO" id="GO:0003677">
    <property type="term" value="F:DNA binding"/>
    <property type="evidence" value="ECO:0007669"/>
    <property type="project" value="InterPro"/>
</dbReference>
<dbReference type="PANTHER" id="PTHR30349">
    <property type="entry name" value="PHAGE INTEGRASE-RELATED"/>
    <property type="match status" value="1"/>
</dbReference>
<dbReference type="AlphaFoldDB" id="A0A2N6SEH4"/>
<accession>A0A2N6SEH4</accession>
<dbReference type="OrthoDB" id="9803188at2"/>
<dbReference type="InterPro" id="IPR002104">
    <property type="entry name" value="Integrase_catalytic"/>
</dbReference>
<dbReference type="PANTHER" id="PTHR30349:SF64">
    <property type="entry name" value="PROPHAGE INTEGRASE INTD-RELATED"/>
    <property type="match status" value="1"/>
</dbReference>
<dbReference type="GO" id="GO:0006310">
    <property type="term" value="P:DNA recombination"/>
    <property type="evidence" value="ECO:0007669"/>
    <property type="project" value="UniProtKB-KW"/>
</dbReference>
<proteinExistence type="predicted"/>
<dbReference type="SUPFAM" id="SSF56349">
    <property type="entry name" value="DNA breaking-rejoining enzymes"/>
    <property type="match status" value="1"/>
</dbReference>
<evidence type="ECO:0000313" key="4">
    <source>
        <dbReference type="Proteomes" id="UP000235670"/>
    </source>
</evidence>
<dbReference type="PROSITE" id="PS51898">
    <property type="entry name" value="TYR_RECOMBINASE"/>
    <property type="match status" value="1"/>
</dbReference>
<dbReference type="EMBL" id="PNGT01000005">
    <property type="protein sequence ID" value="PMC52345.1"/>
    <property type="molecule type" value="Genomic_DNA"/>
</dbReference>